<dbReference type="Pfam" id="PF02743">
    <property type="entry name" value="dCache_1"/>
    <property type="match status" value="1"/>
</dbReference>
<dbReference type="InterPro" id="IPR033479">
    <property type="entry name" value="dCache_1"/>
</dbReference>
<evidence type="ECO:0000256" key="2">
    <source>
        <dbReference type="ARBA" id="ARBA00012528"/>
    </source>
</evidence>
<dbReference type="Gene3D" id="3.30.70.270">
    <property type="match status" value="1"/>
</dbReference>
<dbReference type="PANTHER" id="PTHR45138">
    <property type="entry name" value="REGULATORY COMPONENTS OF SENSORY TRANSDUCTION SYSTEM"/>
    <property type="match status" value="1"/>
</dbReference>
<dbReference type="GO" id="GO:0005886">
    <property type="term" value="C:plasma membrane"/>
    <property type="evidence" value="ECO:0007669"/>
    <property type="project" value="UniProtKB-SubCell"/>
</dbReference>
<dbReference type="GO" id="GO:0043709">
    <property type="term" value="P:cell adhesion involved in single-species biofilm formation"/>
    <property type="evidence" value="ECO:0007669"/>
    <property type="project" value="TreeGrafter"/>
</dbReference>
<comment type="subcellular location">
    <subcellularLocation>
        <location evidence="1">Cell membrane</location>
        <topology evidence="1">Multi-pass membrane protein</topology>
    </subcellularLocation>
</comment>
<dbReference type="EC" id="2.7.7.65" evidence="2"/>
<dbReference type="NCBIfam" id="TIGR00254">
    <property type="entry name" value="GGDEF"/>
    <property type="match status" value="1"/>
</dbReference>
<keyword evidence="6 7" id="KW-0472">Membrane</keyword>
<dbReference type="PROSITE" id="PS50887">
    <property type="entry name" value="GGDEF"/>
    <property type="match status" value="1"/>
</dbReference>
<gene>
    <name evidence="9" type="ORF">DI563_00750</name>
</gene>
<dbReference type="InterPro" id="IPR050469">
    <property type="entry name" value="Diguanylate_Cyclase"/>
</dbReference>
<comment type="caution">
    <text evidence="9">The sequence shown here is derived from an EMBL/GenBank/DDBJ whole genome shotgun (WGS) entry which is preliminary data.</text>
</comment>
<feature type="transmembrane region" description="Helical" evidence="7">
    <location>
        <begin position="21"/>
        <end position="41"/>
    </location>
</feature>
<dbReference type="SMART" id="SM00267">
    <property type="entry name" value="GGDEF"/>
    <property type="match status" value="1"/>
</dbReference>
<evidence type="ECO:0000256" key="6">
    <source>
        <dbReference type="ARBA" id="ARBA00023136"/>
    </source>
</evidence>
<dbReference type="GO" id="GO:0052621">
    <property type="term" value="F:diguanylate cyclase activity"/>
    <property type="evidence" value="ECO:0007669"/>
    <property type="project" value="UniProtKB-EC"/>
</dbReference>
<dbReference type="InterPro" id="IPR029787">
    <property type="entry name" value="Nucleotide_cyclase"/>
</dbReference>
<dbReference type="InterPro" id="IPR043128">
    <property type="entry name" value="Rev_trsase/Diguanyl_cyclase"/>
</dbReference>
<dbReference type="CDD" id="cd01949">
    <property type="entry name" value="GGDEF"/>
    <property type="match status" value="1"/>
</dbReference>
<accession>A0A2W5QM41</accession>
<evidence type="ECO:0000256" key="7">
    <source>
        <dbReference type="SAM" id="Phobius"/>
    </source>
</evidence>
<dbReference type="AlphaFoldDB" id="A0A2W5QM41"/>
<dbReference type="Proteomes" id="UP000249135">
    <property type="component" value="Unassembled WGS sequence"/>
</dbReference>
<evidence type="ECO:0000313" key="10">
    <source>
        <dbReference type="Proteomes" id="UP000249135"/>
    </source>
</evidence>
<dbReference type="FunFam" id="3.30.70.270:FF:000001">
    <property type="entry name" value="Diguanylate cyclase domain protein"/>
    <property type="match status" value="1"/>
</dbReference>
<protein>
    <recommendedName>
        <fullName evidence="2">diguanylate cyclase</fullName>
        <ecNumber evidence="2">2.7.7.65</ecNumber>
    </recommendedName>
</protein>
<reference evidence="9 10" key="1">
    <citation type="submission" date="2017-08" db="EMBL/GenBank/DDBJ databases">
        <title>Infants hospitalized years apart are colonized by the same room-sourced microbial strains.</title>
        <authorList>
            <person name="Brooks B."/>
            <person name="Olm M.R."/>
            <person name="Firek B.A."/>
            <person name="Baker R."/>
            <person name="Thomas B.C."/>
            <person name="Morowitz M.J."/>
            <person name="Banfield J.F."/>
        </authorList>
    </citation>
    <scope>NUCLEOTIDE SEQUENCE [LARGE SCALE GENOMIC DNA]</scope>
    <source>
        <strain evidence="9">S2_005_003_R2_41</strain>
    </source>
</reference>
<dbReference type="CDD" id="cd12914">
    <property type="entry name" value="PDC1_DGC_like"/>
    <property type="match status" value="1"/>
</dbReference>
<evidence type="ECO:0000256" key="5">
    <source>
        <dbReference type="ARBA" id="ARBA00022989"/>
    </source>
</evidence>
<name>A0A2W5QM41_VARPD</name>
<proteinExistence type="predicted"/>
<dbReference type="Gene3D" id="3.30.450.20">
    <property type="entry name" value="PAS domain"/>
    <property type="match status" value="2"/>
</dbReference>
<evidence type="ECO:0000256" key="1">
    <source>
        <dbReference type="ARBA" id="ARBA00004651"/>
    </source>
</evidence>
<feature type="domain" description="GGDEF" evidence="8">
    <location>
        <begin position="377"/>
        <end position="511"/>
    </location>
</feature>
<keyword evidence="5 7" id="KW-1133">Transmembrane helix</keyword>
<dbReference type="EMBL" id="QFPP01000002">
    <property type="protein sequence ID" value="PZQ78358.1"/>
    <property type="molecule type" value="Genomic_DNA"/>
</dbReference>
<organism evidence="9 10">
    <name type="scientific">Variovorax paradoxus</name>
    <dbReference type="NCBI Taxonomy" id="34073"/>
    <lineage>
        <taxon>Bacteria</taxon>
        <taxon>Pseudomonadati</taxon>
        <taxon>Pseudomonadota</taxon>
        <taxon>Betaproteobacteria</taxon>
        <taxon>Burkholderiales</taxon>
        <taxon>Comamonadaceae</taxon>
        <taxon>Variovorax</taxon>
    </lineage>
</organism>
<dbReference type="PANTHER" id="PTHR45138:SF24">
    <property type="entry name" value="DIGUANYLATE CYCLASE DGCC-RELATED"/>
    <property type="match status" value="1"/>
</dbReference>
<sequence length="524" mass="56985">MSPAISLHTPRWKEVDVIRRARWFIVLVCLLVVLANAWSLVEGRTRQIRQAELANLNLARALSLQMDAVFGEAGRLIENIAFDLEQRELSDASLQSMQPALVHAVAQMAHLDNVVIIDAAGRWRLFTQPTSPTATDKRTQPYFEHHRSSPSASAFVGAPILDRASRRWIIPVTKRLNDPFGRFAGVVLATVDLAQIGRVLATYEIGARGAIGLIHDNGTVLARRPDDGQQMGRGLASSRLHQMFAGRTRMSAEATSPIDGEVRIFGFQHLPQQPLYVLVGASKQEVLRVWVRGAVVQSTAVLTMCIVIGLAGASVVRAVRDRVLAEAEARETGLALEASNLQLSHLVRHDALTGLANRRYLDSMLEEAVTRGSASPNPLALLMIDVDHFKAINDNLGHQAGDECLRRVATVVREVSEREGGFAARYGGEEMAVLLLDHDWPIAAAESLREAIESLDWPDSGPLARKVTVSVGVAVADAKTLITSDDLIAAADRALYAAKAAGRNRVAVDPREPFPDQTRGVVGA</sequence>
<dbReference type="GO" id="GO:1902201">
    <property type="term" value="P:negative regulation of bacterial-type flagellum-dependent cell motility"/>
    <property type="evidence" value="ECO:0007669"/>
    <property type="project" value="TreeGrafter"/>
</dbReference>
<evidence type="ECO:0000259" key="8">
    <source>
        <dbReference type="PROSITE" id="PS50887"/>
    </source>
</evidence>
<keyword evidence="3" id="KW-1003">Cell membrane</keyword>
<dbReference type="SUPFAM" id="SSF55073">
    <property type="entry name" value="Nucleotide cyclase"/>
    <property type="match status" value="1"/>
</dbReference>
<evidence type="ECO:0000256" key="4">
    <source>
        <dbReference type="ARBA" id="ARBA00022692"/>
    </source>
</evidence>
<evidence type="ECO:0000256" key="3">
    <source>
        <dbReference type="ARBA" id="ARBA00022475"/>
    </source>
</evidence>
<dbReference type="InterPro" id="IPR000160">
    <property type="entry name" value="GGDEF_dom"/>
</dbReference>
<dbReference type="CDD" id="cd12915">
    <property type="entry name" value="PDC2_DGC_like"/>
    <property type="match status" value="1"/>
</dbReference>
<evidence type="ECO:0000313" key="9">
    <source>
        <dbReference type="EMBL" id="PZQ78358.1"/>
    </source>
</evidence>
<keyword evidence="4 7" id="KW-0812">Transmembrane</keyword>
<dbReference type="Pfam" id="PF00990">
    <property type="entry name" value="GGDEF"/>
    <property type="match status" value="1"/>
</dbReference>